<protein>
    <submittedName>
        <fullName evidence="1">Uncharacterized protein</fullName>
    </submittedName>
</protein>
<gene>
    <name evidence="1" type="ORF">ETSY2_29335</name>
</gene>
<dbReference type="Proteomes" id="UP000019140">
    <property type="component" value="Unassembled WGS sequence"/>
</dbReference>
<name>W4M2G0_9BACT</name>
<dbReference type="EMBL" id="AZHX01001243">
    <property type="protein sequence ID" value="ETX04343.1"/>
    <property type="molecule type" value="Genomic_DNA"/>
</dbReference>
<evidence type="ECO:0000313" key="1">
    <source>
        <dbReference type="EMBL" id="ETX04343.1"/>
    </source>
</evidence>
<keyword evidence="2" id="KW-1185">Reference proteome</keyword>
<evidence type="ECO:0000313" key="2">
    <source>
        <dbReference type="Proteomes" id="UP000019140"/>
    </source>
</evidence>
<sequence length="150" mass="16412">MWALVMIVSDLVPLSAQEITESWVADHLGGSRAAGHRVPDGDAERGTPVLSVMIRYLPATGELTLSSSAALRPLYKALHALAPTPFRVVCCTGLPPERESILARQLVEHLSRLFADRQPRVQFQVKNPAESIPPQVVSVNAARIDIYRLP</sequence>
<accession>W4M2G0</accession>
<reference evidence="1 2" key="1">
    <citation type="journal article" date="2014" name="Nature">
        <title>An environmental bacterial taxon with a large and distinct metabolic repertoire.</title>
        <authorList>
            <person name="Wilson M.C."/>
            <person name="Mori T."/>
            <person name="Ruckert C."/>
            <person name="Uria A.R."/>
            <person name="Helf M.J."/>
            <person name="Takada K."/>
            <person name="Gernert C."/>
            <person name="Steffens U.A."/>
            <person name="Heycke N."/>
            <person name="Schmitt S."/>
            <person name="Rinke C."/>
            <person name="Helfrich E.J."/>
            <person name="Brachmann A.O."/>
            <person name="Gurgui C."/>
            <person name="Wakimoto T."/>
            <person name="Kracht M."/>
            <person name="Crusemann M."/>
            <person name="Hentschel U."/>
            <person name="Abe I."/>
            <person name="Matsunaga S."/>
            <person name="Kalinowski J."/>
            <person name="Takeyama H."/>
            <person name="Piel J."/>
        </authorList>
    </citation>
    <scope>NUCLEOTIDE SEQUENCE [LARGE SCALE GENOMIC DNA]</scope>
    <source>
        <strain evidence="2">TSY2</strain>
    </source>
</reference>
<dbReference type="HOGENOM" id="CLU_1737188_0_0_7"/>
<dbReference type="AlphaFoldDB" id="W4M2G0"/>
<proteinExistence type="predicted"/>
<organism evidence="1 2">
    <name type="scientific">Candidatus Entotheonella gemina</name>
    <dbReference type="NCBI Taxonomy" id="1429439"/>
    <lineage>
        <taxon>Bacteria</taxon>
        <taxon>Pseudomonadati</taxon>
        <taxon>Nitrospinota/Tectimicrobiota group</taxon>
        <taxon>Candidatus Tectimicrobiota</taxon>
        <taxon>Candidatus Entotheonellia</taxon>
        <taxon>Candidatus Entotheonellales</taxon>
        <taxon>Candidatus Entotheonellaceae</taxon>
        <taxon>Candidatus Entotheonella</taxon>
    </lineage>
</organism>
<comment type="caution">
    <text evidence="1">The sequence shown here is derived from an EMBL/GenBank/DDBJ whole genome shotgun (WGS) entry which is preliminary data.</text>
</comment>